<evidence type="ECO:0000256" key="1">
    <source>
        <dbReference type="ARBA" id="ARBA00004057"/>
    </source>
</evidence>
<dbReference type="GO" id="GO:0006412">
    <property type="term" value="P:translation"/>
    <property type="evidence" value="ECO:0007669"/>
    <property type="project" value="InterPro"/>
</dbReference>
<dbReference type="NCBIfam" id="NF007473">
    <property type="entry name" value="PRK10057.1"/>
    <property type="match status" value="1"/>
</dbReference>
<evidence type="ECO:0000313" key="6">
    <source>
        <dbReference type="Proteomes" id="UP000320710"/>
    </source>
</evidence>
<evidence type="ECO:0000256" key="2">
    <source>
        <dbReference type="ARBA" id="ARBA00005929"/>
    </source>
</evidence>
<dbReference type="Proteomes" id="UP000320710">
    <property type="component" value="Unassembled WGS sequence"/>
</dbReference>
<comment type="function">
    <text evidence="1">Although this protein associates with the 30S subunit of the ribosome it is not considered to be a bona fide ribosomal protein.</text>
</comment>
<accession>A0AA46K3B9</accession>
<organism evidence="5 6">
    <name type="scientific">Serratia marcescens</name>
    <dbReference type="NCBI Taxonomy" id="615"/>
    <lineage>
        <taxon>Bacteria</taxon>
        <taxon>Pseudomonadati</taxon>
        <taxon>Pseudomonadota</taxon>
        <taxon>Gammaproteobacteria</taxon>
        <taxon>Enterobacterales</taxon>
        <taxon>Yersiniaceae</taxon>
        <taxon>Serratia</taxon>
    </lineage>
</organism>
<protein>
    <recommendedName>
        <fullName evidence="3">Stationary-phase-induced ribosome-associated protein</fullName>
    </recommendedName>
    <alternativeName>
        <fullName evidence="4">30S ribosomal protein S22</fullName>
    </alternativeName>
</protein>
<dbReference type="AlphaFoldDB" id="A0AA46K3B9"/>
<proteinExistence type="inferred from homology"/>
<gene>
    <name evidence="5" type="ORF">FHU12_1300</name>
</gene>
<comment type="similarity">
    <text evidence="2">Belongs to the SRA family.</text>
</comment>
<name>A0AA46K3B9_SERMA</name>
<evidence type="ECO:0000256" key="4">
    <source>
        <dbReference type="ARBA" id="ARBA00029685"/>
    </source>
</evidence>
<dbReference type="RefSeq" id="WP_185742282.1">
    <property type="nucleotide sequence ID" value="NZ_JANKZH010000002.1"/>
</dbReference>
<dbReference type="EMBL" id="VFMJ01000001">
    <property type="protein sequence ID" value="TQI83808.1"/>
    <property type="molecule type" value="Genomic_DNA"/>
</dbReference>
<evidence type="ECO:0000313" key="5">
    <source>
        <dbReference type="EMBL" id="TQI83808.1"/>
    </source>
</evidence>
<evidence type="ECO:0000256" key="3">
    <source>
        <dbReference type="ARBA" id="ARBA00018210"/>
    </source>
</evidence>
<comment type="caution">
    <text evidence="5">The sequence shown here is derived from an EMBL/GenBank/DDBJ whole genome shotgun (WGS) entry which is preliminary data.</text>
</comment>
<dbReference type="InterPro" id="IPR012607">
    <property type="entry name" value="SRA-like"/>
</dbReference>
<sequence length="45" mass="5321">MIKAKSNRKARRLFGLTHWKSNKFRVSFTETADGGKWKVVKKKKK</sequence>
<reference evidence="5 6" key="1">
    <citation type="submission" date="2019-06" db="EMBL/GenBank/DDBJ databases">
        <authorList>
            <person name="Deangelis K."/>
            <person name="Huntemann M."/>
            <person name="Clum A."/>
            <person name="Pillay M."/>
            <person name="Palaniappan K."/>
            <person name="Varghese N."/>
            <person name="Mikhailova N."/>
            <person name="Stamatis D."/>
            <person name="Reddy T."/>
            <person name="Daum C."/>
            <person name="Shapiro N."/>
            <person name="Ivanova N."/>
            <person name="Kyrpides N."/>
            <person name="Woyke T."/>
        </authorList>
    </citation>
    <scope>NUCLEOTIDE SEQUENCE [LARGE SCALE GENOMIC DNA]</scope>
    <source>
        <strain evidence="5 6">106R</strain>
    </source>
</reference>
<reference evidence="5 6" key="2">
    <citation type="submission" date="2019-07" db="EMBL/GenBank/DDBJ databases">
        <title>Investigation of anaerobic lignin degradation for improved lignocellulosic biofuels.</title>
        <authorList>
            <person name="Deangelis K.PhD."/>
        </authorList>
    </citation>
    <scope>NUCLEOTIDE SEQUENCE [LARGE SCALE GENOMIC DNA]</scope>
    <source>
        <strain evidence="5 6">106R</strain>
    </source>
</reference>